<name>A0A366GSZ0_9GAMM</name>
<dbReference type="OrthoDB" id="6711034at2"/>
<feature type="transmembrane region" description="Helical" evidence="1">
    <location>
        <begin position="7"/>
        <end position="28"/>
    </location>
</feature>
<dbReference type="EMBL" id="QNRO01000006">
    <property type="protein sequence ID" value="RBP31083.1"/>
    <property type="molecule type" value="Genomic_DNA"/>
</dbReference>
<protein>
    <submittedName>
        <fullName evidence="2">Uncharacterized protein</fullName>
    </submittedName>
</protein>
<keyword evidence="1" id="KW-1133">Transmembrane helix</keyword>
<keyword evidence="1" id="KW-0472">Membrane</keyword>
<dbReference type="RefSeq" id="WP_113862254.1">
    <property type="nucleotide sequence ID" value="NZ_QNRO01000006.1"/>
</dbReference>
<accession>A0A366GSZ0</accession>
<proteinExistence type="predicted"/>
<evidence type="ECO:0000313" key="2">
    <source>
        <dbReference type="EMBL" id="RBP31083.1"/>
    </source>
</evidence>
<gene>
    <name evidence="2" type="ORF">DET50_106104</name>
</gene>
<keyword evidence="1" id="KW-0812">Transmembrane</keyword>
<evidence type="ECO:0000256" key="1">
    <source>
        <dbReference type="SAM" id="Phobius"/>
    </source>
</evidence>
<dbReference type="Proteomes" id="UP000252995">
    <property type="component" value="Unassembled WGS sequence"/>
</dbReference>
<comment type="caution">
    <text evidence="2">The sequence shown here is derived from an EMBL/GenBank/DDBJ whole genome shotgun (WGS) entry which is preliminary data.</text>
</comment>
<evidence type="ECO:0000313" key="3">
    <source>
        <dbReference type="Proteomes" id="UP000252995"/>
    </source>
</evidence>
<sequence>MAESLQIAFYIVSPIGTSLAVATAYYAIYRQTKPCVVVYYEPNPDTASLIDLVIRNIGTGTARDISFSDSLPILCWGIDKADNSESKQIDHRIPFLAPGKELRFNAGQYGGLKDRVKDGISVSPNYTFRTPLRSGKKGTDASMLDVNYMQHAGTKNSAAQDLSDALKGRNHTVFIQMNKSLASISKSLSELSDKRDDA</sequence>
<reference evidence="2 3" key="1">
    <citation type="submission" date="2018-06" db="EMBL/GenBank/DDBJ databases">
        <title>Freshwater and sediment microbial communities from various areas in North America, analyzing microbe dynamics in response to fracking.</title>
        <authorList>
            <person name="Lamendella R."/>
        </authorList>
    </citation>
    <scope>NUCLEOTIDE SEQUENCE [LARGE SCALE GENOMIC DNA]</scope>
    <source>
        <strain evidence="2 3">114J</strain>
    </source>
</reference>
<organism evidence="2 3">
    <name type="scientific">Marinobacter pelagius</name>
    <dbReference type="NCBI Taxonomy" id="379482"/>
    <lineage>
        <taxon>Bacteria</taxon>
        <taxon>Pseudomonadati</taxon>
        <taxon>Pseudomonadota</taxon>
        <taxon>Gammaproteobacteria</taxon>
        <taxon>Pseudomonadales</taxon>
        <taxon>Marinobacteraceae</taxon>
        <taxon>Marinobacter</taxon>
    </lineage>
</organism>
<dbReference type="AlphaFoldDB" id="A0A366GSZ0"/>